<evidence type="ECO:0000256" key="4">
    <source>
        <dbReference type="ARBA" id="ARBA00023163"/>
    </source>
</evidence>
<evidence type="ECO:0000259" key="5">
    <source>
        <dbReference type="PROSITE" id="PS50931"/>
    </source>
</evidence>
<keyword evidence="7" id="KW-1185">Reference proteome</keyword>
<dbReference type="Pfam" id="PF03466">
    <property type="entry name" value="LysR_substrate"/>
    <property type="match status" value="1"/>
</dbReference>
<dbReference type="Proteomes" id="UP000319103">
    <property type="component" value="Unassembled WGS sequence"/>
</dbReference>
<keyword evidence="3" id="KW-0238">DNA-binding</keyword>
<proteinExistence type="inferred from homology"/>
<dbReference type="SUPFAM" id="SSF46785">
    <property type="entry name" value="Winged helix' DNA-binding domain"/>
    <property type="match status" value="1"/>
</dbReference>
<reference evidence="6 7" key="1">
    <citation type="submission" date="2019-06" db="EMBL/GenBank/DDBJ databases">
        <title>Description of Kitasatospora acidophila sp. nov. isolated from pine grove soil, and reclassification of Streptomyces novaecaesareae to Kitasatospora novaeceasareae comb. nov.</title>
        <authorList>
            <person name="Kim M.J."/>
        </authorList>
    </citation>
    <scope>NUCLEOTIDE SEQUENCE [LARGE SCALE GENOMIC DNA]</scope>
    <source>
        <strain evidence="6 7">MMS16-CNU292</strain>
    </source>
</reference>
<keyword evidence="4" id="KW-0804">Transcription</keyword>
<dbReference type="InterPro" id="IPR036390">
    <property type="entry name" value="WH_DNA-bd_sf"/>
</dbReference>
<evidence type="ECO:0000256" key="1">
    <source>
        <dbReference type="ARBA" id="ARBA00009437"/>
    </source>
</evidence>
<dbReference type="OrthoDB" id="79118at2"/>
<dbReference type="PANTHER" id="PTHR30346:SF0">
    <property type="entry name" value="HCA OPERON TRANSCRIPTIONAL ACTIVATOR HCAR"/>
    <property type="match status" value="1"/>
</dbReference>
<feature type="domain" description="HTH lysR-type" evidence="5">
    <location>
        <begin position="4"/>
        <end position="61"/>
    </location>
</feature>
<dbReference type="PROSITE" id="PS50931">
    <property type="entry name" value="HTH_LYSR"/>
    <property type="match status" value="1"/>
</dbReference>
<dbReference type="InterPro" id="IPR000847">
    <property type="entry name" value="LysR_HTH_N"/>
</dbReference>
<evidence type="ECO:0000256" key="3">
    <source>
        <dbReference type="ARBA" id="ARBA00023125"/>
    </source>
</evidence>
<dbReference type="GO" id="GO:0032993">
    <property type="term" value="C:protein-DNA complex"/>
    <property type="evidence" value="ECO:0007669"/>
    <property type="project" value="TreeGrafter"/>
</dbReference>
<sequence>MERVETRELAYFRAVAEELHIGRAAARLGIAQPPLSRAVRQLERRLGVELLVRHAGGVRLTPAGEVLAREAVTVLDAAEAAVRRTKRAAEREARLVVVLKPGGDSDLLPEILAAYPDDPAAVPVDFKVCDQDERVAALRDGSADVAFLHHPAEDFTGLDVEPLLEEQLLAVLPSNHRLAGRQELYLADLVGEPVARWRGRPALYGKGPEVRDAAQLMQLITLGQAVAVVPESVRTQLRSGLVCVPVGDAPPATVVLAWPEWSTSPALAAFVRVAAQVAARRLPRPSALGRVEFVTAGSALGHTRVGFPASA</sequence>
<evidence type="ECO:0000313" key="7">
    <source>
        <dbReference type="Proteomes" id="UP000319103"/>
    </source>
</evidence>
<dbReference type="FunFam" id="1.10.10.10:FF:000001">
    <property type="entry name" value="LysR family transcriptional regulator"/>
    <property type="match status" value="1"/>
</dbReference>
<dbReference type="CDD" id="cd08414">
    <property type="entry name" value="PBP2_LTTR_aromatics_like"/>
    <property type="match status" value="1"/>
</dbReference>
<dbReference type="PRINTS" id="PR00039">
    <property type="entry name" value="HTHLYSR"/>
</dbReference>
<dbReference type="RefSeq" id="WP_141631908.1">
    <property type="nucleotide sequence ID" value="NZ_VIGB01000003.1"/>
</dbReference>
<dbReference type="PANTHER" id="PTHR30346">
    <property type="entry name" value="TRANSCRIPTIONAL DUAL REGULATOR HCAR-RELATED"/>
    <property type="match status" value="1"/>
</dbReference>
<dbReference type="Gene3D" id="1.10.10.10">
    <property type="entry name" value="Winged helix-like DNA-binding domain superfamily/Winged helix DNA-binding domain"/>
    <property type="match status" value="1"/>
</dbReference>
<gene>
    <name evidence="6" type="ORF">E6W39_01645</name>
</gene>
<dbReference type="AlphaFoldDB" id="A0A540VWN2"/>
<dbReference type="EMBL" id="VIGB01000003">
    <property type="protein sequence ID" value="TQF01173.1"/>
    <property type="molecule type" value="Genomic_DNA"/>
</dbReference>
<dbReference type="InterPro" id="IPR005119">
    <property type="entry name" value="LysR_subst-bd"/>
</dbReference>
<dbReference type="Pfam" id="PF00126">
    <property type="entry name" value="HTH_1"/>
    <property type="match status" value="1"/>
</dbReference>
<keyword evidence="2" id="KW-0805">Transcription regulation</keyword>
<evidence type="ECO:0000256" key="2">
    <source>
        <dbReference type="ARBA" id="ARBA00023015"/>
    </source>
</evidence>
<evidence type="ECO:0000313" key="6">
    <source>
        <dbReference type="EMBL" id="TQF01173.1"/>
    </source>
</evidence>
<dbReference type="GO" id="GO:0003700">
    <property type="term" value="F:DNA-binding transcription factor activity"/>
    <property type="evidence" value="ECO:0007669"/>
    <property type="project" value="InterPro"/>
</dbReference>
<comment type="similarity">
    <text evidence="1">Belongs to the LysR transcriptional regulatory family.</text>
</comment>
<organism evidence="6 7">
    <name type="scientific">Kitasatospora acidiphila</name>
    <dbReference type="NCBI Taxonomy" id="2567942"/>
    <lineage>
        <taxon>Bacteria</taxon>
        <taxon>Bacillati</taxon>
        <taxon>Actinomycetota</taxon>
        <taxon>Actinomycetes</taxon>
        <taxon>Kitasatosporales</taxon>
        <taxon>Streptomycetaceae</taxon>
        <taxon>Kitasatospora</taxon>
    </lineage>
</organism>
<dbReference type="Gene3D" id="3.40.190.290">
    <property type="match status" value="1"/>
</dbReference>
<dbReference type="SUPFAM" id="SSF53850">
    <property type="entry name" value="Periplasmic binding protein-like II"/>
    <property type="match status" value="1"/>
</dbReference>
<dbReference type="InterPro" id="IPR036388">
    <property type="entry name" value="WH-like_DNA-bd_sf"/>
</dbReference>
<dbReference type="Gene3D" id="3.40.190.10">
    <property type="entry name" value="Periplasmic binding protein-like II"/>
    <property type="match status" value="2"/>
</dbReference>
<name>A0A540VWN2_9ACTN</name>
<dbReference type="GO" id="GO:0003677">
    <property type="term" value="F:DNA binding"/>
    <property type="evidence" value="ECO:0007669"/>
    <property type="project" value="UniProtKB-KW"/>
</dbReference>
<accession>A0A540VWN2</accession>
<protein>
    <submittedName>
        <fullName evidence="6">LysR family transcriptional regulator</fullName>
    </submittedName>
</protein>
<comment type="caution">
    <text evidence="6">The sequence shown here is derived from an EMBL/GenBank/DDBJ whole genome shotgun (WGS) entry which is preliminary data.</text>
</comment>